<dbReference type="EMBL" id="JBHULV010000024">
    <property type="protein sequence ID" value="MFD2731662.1"/>
    <property type="molecule type" value="Genomic_DNA"/>
</dbReference>
<evidence type="ECO:0000313" key="5">
    <source>
        <dbReference type="EMBL" id="MFD2731662.1"/>
    </source>
</evidence>
<dbReference type="InterPro" id="IPR013747">
    <property type="entry name" value="ACP_syn_III_C"/>
</dbReference>
<dbReference type="Pfam" id="PF08541">
    <property type="entry name" value="ACP_syn_III_C"/>
    <property type="match status" value="1"/>
</dbReference>
<accession>A0ABW5TR03</accession>
<evidence type="ECO:0000256" key="2">
    <source>
        <dbReference type="ARBA" id="ARBA00023315"/>
    </source>
</evidence>
<dbReference type="PANTHER" id="PTHR34069:SF3">
    <property type="entry name" value="ACYL-COA:ACYL-COA ALKYLTRANSFERASE"/>
    <property type="match status" value="1"/>
</dbReference>
<dbReference type="RefSeq" id="WP_379045672.1">
    <property type="nucleotide sequence ID" value="NZ_JBHSKW010000056.1"/>
</dbReference>
<evidence type="ECO:0000313" key="6">
    <source>
        <dbReference type="Proteomes" id="UP001597546"/>
    </source>
</evidence>
<sequence length="358" mass="39337">MSNKIRSIIVGTGKFVPNRVVKNSDFLDHTFFEKDGSPQLRKNIDAINKFQSITDIEERRYSEDKYVTSDLAYFAAKEALETAGISGEELDYIIIAHNFGDVKAGQNRTDMVPTLASRVKFKLGIENPDCVAYDLPFGCPGWLQGMIQADYFIKSGDAKKVMVIGAETLSRVIDPHDKDSMIYADGAGATILAASDGSAGIISHKAQSHTLNQAWFLQMGCSSNTEYAVKNDLFLKMDGRKVYEYALTHVPLVMKATLEKAGLTPDKVKKVLVHQANGKMDDAILKRFFKLYDVDNPPSTVMPMTIAKLGNSSVATVPTLLDMILKNEMEGHALETGDVAIFVSVGAGMNINALVYQF</sequence>
<proteinExistence type="predicted"/>
<keyword evidence="2" id="KW-0012">Acyltransferase</keyword>
<organism evidence="5 6">
    <name type="scientific">Pedobacter alpinus</name>
    <dbReference type="NCBI Taxonomy" id="1590643"/>
    <lineage>
        <taxon>Bacteria</taxon>
        <taxon>Pseudomonadati</taxon>
        <taxon>Bacteroidota</taxon>
        <taxon>Sphingobacteriia</taxon>
        <taxon>Sphingobacteriales</taxon>
        <taxon>Sphingobacteriaceae</taxon>
        <taxon>Pedobacter</taxon>
    </lineage>
</organism>
<evidence type="ECO:0000259" key="3">
    <source>
        <dbReference type="Pfam" id="PF08541"/>
    </source>
</evidence>
<dbReference type="CDD" id="cd00830">
    <property type="entry name" value="KAS_III"/>
    <property type="match status" value="1"/>
</dbReference>
<gene>
    <name evidence="5" type="ORF">ACFSSE_08075</name>
</gene>
<keyword evidence="1" id="KW-0808">Transferase</keyword>
<name>A0ABW5TR03_9SPHI</name>
<dbReference type="PANTHER" id="PTHR34069">
    <property type="entry name" value="3-OXOACYL-[ACYL-CARRIER-PROTEIN] SYNTHASE 3"/>
    <property type="match status" value="1"/>
</dbReference>
<dbReference type="InterPro" id="IPR013751">
    <property type="entry name" value="ACP_syn_III_N"/>
</dbReference>
<dbReference type="SUPFAM" id="SSF53901">
    <property type="entry name" value="Thiolase-like"/>
    <property type="match status" value="1"/>
</dbReference>
<comment type="caution">
    <text evidence="5">The sequence shown here is derived from an EMBL/GenBank/DDBJ whole genome shotgun (WGS) entry which is preliminary data.</text>
</comment>
<dbReference type="Proteomes" id="UP001597546">
    <property type="component" value="Unassembled WGS sequence"/>
</dbReference>
<dbReference type="Gene3D" id="3.40.47.10">
    <property type="match status" value="2"/>
</dbReference>
<feature type="domain" description="Beta-ketoacyl-[acyl-carrier-protein] synthase III N-terminal" evidence="4">
    <location>
        <begin position="133"/>
        <end position="208"/>
    </location>
</feature>
<evidence type="ECO:0000256" key="1">
    <source>
        <dbReference type="ARBA" id="ARBA00022679"/>
    </source>
</evidence>
<dbReference type="Pfam" id="PF08545">
    <property type="entry name" value="ACP_syn_III"/>
    <property type="match status" value="1"/>
</dbReference>
<protein>
    <submittedName>
        <fullName evidence="5">3-oxoacyl-ACP synthase III family protein</fullName>
    </submittedName>
</protein>
<evidence type="ECO:0000259" key="4">
    <source>
        <dbReference type="Pfam" id="PF08545"/>
    </source>
</evidence>
<feature type="domain" description="Beta-ketoacyl-[acyl-carrier-protein] synthase III C-terminal" evidence="3">
    <location>
        <begin position="258"/>
        <end position="357"/>
    </location>
</feature>
<keyword evidence="6" id="KW-1185">Reference proteome</keyword>
<reference evidence="6" key="1">
    <citation type="journal article" date="2019" name="Int. J. Syst. Evol. Microbiol.">
        <title>The Global Catalogue of Microorganisms (GCM) 10K type strain sequencing project: providing services to taxonomists for standard genome sequencing and annotation.</title>
        <authorList>
            <consortium name="The Broad Institute Genomics Platform"/>
            <consortium name="The Broad Institute Genome Sequencing Center for Infectious Disease"/>
            <person name="Wu L."/>
            <person name="Ma J."/>
        </authorList>
    </citation>
    <scope>NUCLEOTIDE SEQUENCE [LARGE SCALE GENOMIC DNA]</scope>
    <source>
        <strain evidence="6">KCTC 42456</strain>
    </source>
</reference>
<dbReference type="InterPro" id="IPR016039">
    <property type="entry name" value="Thiolase-like"/>
</dbReference>